<dbReference type="Pfam" id="PF04981">
    <property type="entry name" value="NMD3"/>
    <property type="match status" value="1"/>
</dbReference>
<dbReference type="InterPro" id="IPR039768">
    <property type="entry name" value="Nmd3"/>
</dbReference>
<dbReference type="InterPro" id="IPR048899">
    <property type="entry name" value="NMD_SH3"/>
</dbReference>
<evidence type="ECO:0000256" key="8">
    <source>
        <dbReference type="RuleBase" id="RU364108"/>
    </source>
</evidence>
<protein>
    <recommendedName>
        <fullName evidence="3 8">60S ribosomal export protein NMD3</fullName>
    </recommendedName>
</protein>
<dbReference type="Pfam" id="PF21193">
    <property type="entry name" value="NMD_SH3"/>
    <property type="match status" value="1"/>
</dbReference>
<evidence type="ECO:0000259" key="9">
    <source>
        <dbReference type="Pfam" id="PF04981"/>
    </source>
</evidence>
<feature type="domain" description="60S ribosomal export protein NMD3 OB-fold" evidence="10">
    <location>
        <begin position="348"/>
        <end position="444"/>
    </location>
</feature>
<evidence type="ECO:0000256" key="2">
    <source>
        <dbReference type="ARBA" id="ARBA00009794"/>
    </source>
</evidence>
<dbReference type="GO" id="GO:0005634">
    <property type="term" value="C:nucleus"/>
    <property type="evidence" value="ECO:0007669"/>
    <property type="project" value="UniProtKB-SubCell"/>
</dbReference>
<organism evidence="14">
    <name type="scientific">Soboliphyme baturini</name>
    <dbReference type="NCBI Taxonomy" id="241478"/>
    <lineage>
        <taxon>Eukaryota</taxon>
        <taxon>Metazoa</taxon>
        <taxon>Ecdysozoa</taxon>
        <taxon>Nematoda</taxon>
        <taxon>Enoplea</taxon>
        <taxon>Dorylaimia</taxon>
        <taxon>Dioctophymatida</taxon>
        <taxon>Dioctophymatoidea</taxon>
        <taxon>Soboliphymatidae</taxon>
        <taxon>Soboliphyme</taxon>
    </lineage>
</organism>
<dbReference type="PANTHER" id="PTHR12746:SF2">
    <property type="entry name" value="60S RIBOSOMAL EXPORT PROTEIN NMD3"/>
    <property type="match status" value="1"/>
</dbReference>
<evidence type="ECO:0000256" key="7">
    <source>
        <dbReference type="ARBA" id="ARBA00023242"/>
    </source>
</evidence>
<feature type="domain" description="60S ribosomal export protein NMD3 SH3" evidence="11">
    <location>
        <begin position="285"/>
        <end position="330"/>
    </location>
</feature>
<evidence type="ECO:0000259" key="10">
    <source>
        <dbReference type="Pfam" id="PF21192"/>
    </source>
</evidence>
<dbReference type="GO" id="GO:0005737">
    <property type="term" value="C:cytoplasm"/>
    <property type="evidence" value="ECO:0007669"/>
    <property type="project" value="UniProtKB-SubCell"/>
</dbReference>
<dbReference type="Proteomes" id="UP000270296">
    <property type="component" value="Unassembled WGS sequence"/>
</dbReference>
<accession>A0A183IKT3</accession>
<reference evidence="12 13" key="2">
    <citation type="submission" date="2018-11" db="EMBL/GenBank/DDBJ databases">
        <authorList>
            <consortium name="Pathogen Informatics"/>
        </authorList>
    </citation>
    <scope>NUCLEOTIDE SEQUENCE [LARGE SCALE GENOMIC DNA]</scope>
</reference>
<dbReference type="InterPro" id="IPR048898">
    <property type="entry name" value="OB_NMD3"/>
</dbReference>
<dbReference type="GO" id="GO:0015031">
    <property type="term" value="P:protein transport"/>
    <property type="evidence" value="ECO:0007669"/>
    <property type="project" value="UniProtKB-KW"/>
</dbReference>
<dbReference type="Pfam" id="PF21192">
    <property type="entry name" value="OB_NMD3"/>
    <property type="match status" value="1"/>
</dbReference>
<name>A0A183IKT3_9BILA</name>
<dbReference type="GO" id="GO:0043023">
    <property type="term" value="F:ribosomal large subunit binding"/>
    <property type="evidence" value="ECO:0007669"/>
    <property type="project" value="InterPro"/>
</dbReference>
<reference evidence="14" key="1">
    <citation type="submission" date="2016-06" db="UniProtKB">
        <authorList>
            <consortium name="WormBaseParasite"/>
        </authorList>
    </citation>
    <scope>IDENTIFICATION</scope>
</reference>
<keyword evidence="4 8" id="KW-0813">Transport</keyword>
<keyword evidence="6 8" id="KW-0653">Protein transport</keyword>
<gene>
    <name evidence="12" type="ORF">SBAD_LOCUS4229</name>
</gene>
<keyword evidence="7 8" id="KW-0539">Nucleus</keyword>
<keyword evidence="13" id="KW-1185">Reference proteome</keyword>
<dbReference type="InterPro" id="IPR007064">
    <property type="entry name" value="Nmd3_N"/>
</dbReference>
<comment type="function">
    <text evidence="1 8">Acts as an adapter for the XPO1/CRM1-mediated export of the 60S ribosomal subunit.</text>
</comment>
<dbReference type="EMBL" id="UZAM01008199">
    <property type="protein sequence ID" value="VDP03752.1"/>
    <property type="molecule type" value="Genomic_DNA"/>
</dbReference>
<comment type="similarity">
    <text evidence="2 8">Belongs to the NMD3 family.</text>
</comment>
<comment type="subcellular location">
    <subcellularLocation>
        <location evidence="8">Cytoplasm</location>
    </subcellularLocation>
    <subcellularLocation>
        <location evidence="8">Nucleus</location>
    </subcellularLocation>
</comment>
<dbReference type="WBParaSite" id="SBAD_0000441301-mRNA-1">
    <property type="protein sequence ID" value="SBAD_0000441301-mRNA-1"/>
    <property type="gene ID" value="SBAD_0000441301"/>
</dbReference>
<evidence type="ECO:0000256" key="5">
    <source>
        <dbReference type="ARBA" id="ARBA00022490"/>
    </source>
</evidence>
<evidence type="ECO:0000256" key="6">
    <source>
        <dbReference type="ARBA" id="ARBA00022927"/>
    </source>
</evidence>
<proteinExistence type="inferred from homology"/>
<dbReference type="AlphaFoldDB" id="A0A183IKT3"/>
<dbReference type="PANTHER" id="PTHR12746">
    <property type="entry name" value="NONSENSE-MEDIATED MRNA DECAY PROTEIN 3"/>
    <property type="match status" value="1"/>
</dbReference>
<evidence type="ECO:0000313" key="14">
    <source>
        <dbReference type="WBParaSite" id="SBAD_0000441301-mRNA-1"/>
    </source>
</evidence>
<dbReference type="OrthoDB" id="203821at2759"/>
<evidence type="ECO:0000313" key="13">
    <source>
        <dbReference type="Proteomes" id="UP000270296"/>
    </source>
</evidence>
<evidence type="ECO:0000259" key="11">
    <source>
        <dbReference type="Pfam" id="PF21193"/>
    </source>
</evidence>
<evidence type="ECO:0000256" key="1">
    <source>
        <dbReference type="ARBA" id="ARBA00002269"/>
    </source>
</evidence>
<keyword evidence="5 8" id="KW-0963">Cytoplasm</keyword>
<dbReference type="GO" id="GO:0000055">
    <property type="term" value="P:ribosomal large subunit export from nucleus"/>
    <property type="evidence" value="ECO:0007669"/>
    <property type="project" value="TreeGrafter"/>
</dbReference>
<evidence type="ECO:0000256" key="3">
    <source>
        <dbReference type="ARBA" id="ARBA00017035"/>
    </source>
</evidence>
<evidence type="ECO:0000313" key="12">
    <source>
        <dbReference type="EMBL" id="VDP03752.1"/>
    </source>
</evidence>
<feature type="domain" description="Nmd3 N-terminal" evidence="9">
    <location>
        <begin position="20"/>
        <end position="263"/>
    </location>
</feature>
<evidence type="ECO:0000256" key="4">
    <source>
        <dbReference type="ARBA" id="ARBA00022448"/>
    </source>
</evidence>
<sequence length="537" mass="61676">MMPSFVKPLTWQSTDVFSLCCECGALIDPNPASMCVGCIRARTDITEGISKQYQIGWCKQCHRILIPPKAWIKAEWESKELMKICLKRITGLKAVRLVDAKFVWTEPHSKRIKIMLTVQKEVLDRAVLQQSFVVEYVVCSQMCDACHREEAKDYWRAVVQVRQKVVNLVMCKCFTRLLKSSNKKTLLYLEQLVLKHEMYRQTTEIKQMHGGIDFYYAHRQNAMKMIDFLLSVLPARYQHSRELMSHDVHSNTYDYKHNYSVEVVPLCKVRAGHRLRSIGYVVMLQDDVVCLPKKLAHLLGNIAPLCICYRITKTIHLIDPESGQVAEVDSDQYWRYPFYSIGNSSSFTNFSVIDIEPLEECNSNPIPGQGKVSSKHVVSECDLMRTSELGQSTAKHYFCRTILGNLLKPGDTVLGLDFTCRNISNDHFEELRPEGVPDVILVKKAYNRKLARLGRVWKLKHLQTDVGFTGSMTDIYDEFLSDLEEDPELRRGVNIYKDPRNACTSVSENGDSEDRPTIALQEMLEDLHIEDEEMAEA</sequence>